<evidence type="ECO:0000256" key="2">
    <source>
        <dbReference type="ARBA" id="ARBA00023002"/>
    </source>
</evidence>
<reference evidence="3" key="1">
    <citation type="submission" date="2020-08" db="EMBL/GenBank/DDBJ databases">
        <title>Multicomponent nature underlies the extraordinary mechanical properties of spider dragline silk.</title>
        <authorList>
            <person name="Kono N."/>
            <person name="Nakamura H."/>
            <person name="Mori M."/>
            <person name="Yoshida Y."/>
            <person name="Ohtoshi R."/>
            <person name="Malay A.D."/>
            <person name="Moran D.A.P."/>
            <person name="Tomita M."/>
            <person name="Numata K."/>
            <person name="Arakawa K."/>
        </authorList>
    </citation>
    <scope>NUCLEOTIDE SEQUENCE</scope>
</reference>
<dbReference type="PANTHER" id="PTHR24322:SF736">
    <property type="entry name" value="RETINOL DEHYDROGENASE 10"/>
    <property type="match status" value="1"/>
</dbReference>
<comment type="caution">
    <text evidence="3">The sequence shown here is derived from an EMBL/GenBank/DDBJ whole genome shotgun (WGS) entry which is preliminary data.</text>
</comment>
<dbReference type="GO" id="GO:0005811">
    <property type="term" value="C:lipid droplet"/>
    <property type="evidence" value="ECO:0007669"/>
    <property type="project" value="TreeGrafter"/>
</dbReference>
<dbReference type="EMBL" id="BMAU01021387">
    <property type="protein sequence ID" value="GFY29031.1"/>
    <property type="molecule type" value="Genomic_DNA"/>
</dbReference>
<sequence length="79" mass="8874">MMEALSEELRLKGSSNQLTTICPLTVNTGLNQNTTTRCSWIMPIVGVEDAARQIVSAIRREDFIVTLPKRIHFTLCLAR</sequence>
<protein>
    <submittedName>
        <fullName evidence="3">Epidermal retinol dehydrogenase 2</fullName>
    </submittedName>
</protein>
<keyword evidence="4" id="KW-1185">Reference proteome</keyword>
<name>A0A8X6W730_TRICX</name>
<dbReference type="GO" id="GO:0016616">
    <property type="term" value="F:oxidoreductase activity, acting on the CH-OH group of donors, NAD or NADP as acceptor"/>
    <property type="evidence" value="ECO:0007669"/>
    <property type="project" value="TreeGrafter"/>
</dbReference>
<comment type="similarity">
    <text evidence="1">Belongs to the short-chain dehydrogenases/reductases (SDR) family.</text>
</comment>
<organism evidence="3 4">
    <name type="scientific">Trichonephila clavipes</name>
    <name type="common">Golden silk orbweaver</name>
    <name type="synonym">Nephila clavipes</name>
    <dbReference type="NCBI Taxonomy" id="2585209"/>
    <lineage>
        <taxon>Eukaryota</taxon>
        <taxon>Metazoa</taxon>
        <taxon>Ecdysozoa</taxon>
        <taxon>Arthropoda</taxon>
        <taxon>Chelicerata</taxon>
        <taxon>Arachnida</taxon>
        <taxon>Araneae</taxon>
        <taxon>Araneomorphae</taxon>
        <taxon>Entelegynae</taxon>
        <taxon>Araneoidea</taxon>
        <taxon>Nephilidae</taxon>
        <taxon>Trichonephila</taxon>
    </lineage>
</organism>
<dbReference type="PANTHER" id="PTHR24322">
    <property type="entry name" value="PKSB"/>
    <property type="match status" value="1"/>
</dbReference>
<dbReference type="AlphaFoldDB" id="A0A8X6W730"/>
<evidence type="ECO:0000256" key="1">
    <source>
        <dbReference type="ARBA" id="ARBA00006484"/>
    </source>
</evidence>
<proteinExistence type="inferred from homology"/>
<dbReference type="Proteomes" id="UP000887159">
    <property type="component" value="Unassembled WGS sequence"/>
</dbReference>
<gene>
    <name evidence="3" type="primary">Sdr16c5_0</name>
    <name evidence="3" type="ORF">TNCV_4721591</name>
</gene>
<dbReference type="Gene3D" id="3.40.50.720">
    <property type="entry name" value="NAD(P)-binding Rossmann-like Domain"/>
    <property type="match status" value="1"/>
</dbReference>
<evidence type="ECO:0000313" key="4">
    <source>
        <dbReference type="Proteomes" id="UP000887159"/>
    </source>
</evidence>
<evidence type="ECO:0000313" key="3">
    <source>
        <dbReference type="EMBL" id="GFY29031.1"/>
    </source>
</evidence>
<keyword evidence="2" id="KW-0560">Oxidoreductase</keyword>
<accession>A0A8X6W730</accession>